<keyword evidence="2" id="KW-0812">Transmembrane</keyword>
<name>A0A2T2XL25_9FIRM</name>
<evidence type="ECO:0000313" key="4">
    <source>
        <dbReference type="Proteomes" id="UP000242972"/>
    </source>
</evidence>
<accession>A0A2T2XL25</accession>
<comment type="caution">
    <text evidence="3">The sequence shown here is derived from an EMBL/GenBank/DDBJ whole genome shotgun (WGS) entry which is preliminary data.</text>
</comment>
<protein>
    <submittedName>
        <fullName evidence="3">Uncharacterized protein</fullName>
    </submittedName>
</protein>
<keyword evidence="2" id="KW-1133">Transmembrane helix</keyword>
<feature type="transmembrane region" description="Helical" evidence="2">
    <location>
        <begin position="43"/>
        <end position="64"/>
    </location>
</feature>
<keyword evidence="2" id="KW-0472">Membrane</keyword>
<dbReference type="AlphaFoldDB" id="A0A2T2XL25"/>
<evidence type="ECO:0000313" key="3">
    <source>
        <dbReference type="EMBL" id="PSR35194.1"/>
    </source>
</evidence>
<evidence type="ECO:0000256" key="1">
    <source>
        <dbReference type="SAM" id="MobiDB-lite"/>
    </source>
</evidence>
<proteinExistence type="predicted"/>
<gene>
    <name evidence="3" type="ORF">C7B46_01940</name>
</gene>
<dbReference type="EMBL" id="PXYW01000003">
    <property type="protein sequence ID" value="PSR35194.1"/>
    <property type="molecule type" value="Genomic_DNA"/>
</dbReference>
<organism evidence="3 4">
    <name type="scientific">Sulfobacillus benefaciens</name>
    <dbReference type="NCBI Taxonomy" id="453960"/>
    <lineage>
        <taxon>Bacteria</taxon>
        <taxon>Bacillati</taxon>
        <taxon>Bacillota</taxon>
        <taxon>Clostridia</taxon>
        <taxon>Eubacteriales</taxon>
        <taxon>Clostridiales Family XVII. Incertae Sedis</taxon>
        <taxon>Sulfobacillus</taxon>
    </lineage>
</organism>
<feature type="region of interest" description="Disordered" evidence="1">
    <location>
        <begin position="78"/>
        <end position="103"/>
    </location>
</feature>
<dbReference type="Proteomes" id="UP000242972">
    <property type="component" value="Unassembled WGS sequence"/>
</dbReference>
<reference evidence="3 4" key="1">
    <citation type="journal article" date="2014" name="BMC Genomics">
        <title>Comparison of environmental and isolate Sulfobacillus genomes reveals diverse carbon, sulfur, nitrogen, and hydrogen metabolisms.</title>
        <authorList>
            <person name="Justice N.B."/>
            <person name="Norman A."/>
            <person name="Brown C.T."/>
            <person name="Singh A."/>
            <person name="Thomas B.C."/>
            <person name="Banfield J.F."/>
        </authorList>
    </citation>
    <scope>NUCLEOTIDE SEQUENCE [LARGE SCALE GENOMIC DNA]</scope>
    <source>
        <strain evidence="3">AMDSBA4</strain>
    </source>
</reference>
<evidence type="ECO:0000256" key="2">
    <source>
        <dbReference type="SAM" id="Phobius"/>
    </source>
</evidence>
<sequence length="134" mass="14628">MSKYLWPIATLTIVLLAGIALLLWPFALGMTHGTWSKAGYTDFWSGVGVVVIALLGLGSWLGALRREMRKCGLIQATEKKPASRPKPVAQLSAPGVTTDSGTDLDTLLKPLAESVLRDLTRQLQNKDERRREGV</sequence>